<dbReference type="RefSeq" id="WP_380641597.1">
    <property type="nucleotide sequence ID" value="NZ_JBHSQO010000052.1"/>
</dbReference>
<evidence type="ECO:0000313" key="1">
    <source>
        <dbReference type="EMBL" id="MFC6093931.1"/>
    </source>
</evidence>
<gene>
    <name evidence="1" type="ORF">ACFP3R_32090</name>
</gene>
<sequence>MLAREGREFGLGQSHDYVRFDNRSDRGAEFLKIQWRLRVLKPFPERWSVIAGDVLTNLRAALDYTFWAAAVSHGGIPDNPHLVSFPLATVEDGSFQNRRRDLRPLVSPAFWDLVESVQPFRLSMPYQSPLEWLRWLSNADKHRAVRVVGRAGVDIGPIVVPNDEEFEIVQERRTTGSLDDGSVVGSVRLRLNPRGSREIELLPTFAYSPSLEVGEDPAEFIPLSVVMGLMTANVLDVINKATSALGETMPSPEELEVGLEHDDIAVENTGIVWTFRDAAGFLHFLEPCPDDPDSAPPDA</sequence>
<comment type="caution">
    <text evidence="1">The sequence shown here is derived from an EMBL/GenBank/DDBJ whole genome shotgun (WGS) entry which is preliminary data.</text>
</comment>
<proteinExistence type="predicted"/>
<name>A0ABW1PFJ9_9PSEU</name>
<reference evidence="2" key="1">
    <citation type="journal article" date="2019" name="Int. J. Syst. Evol. Microbiol.">
        <title>The Global Catalogue of Microorganisms (GCM) 10K type strain sequencing project: providing services to taxonomists for standard genome sequencing and annotation.</title>
        <authorList>
            <consortium name="The Broad Institute Genomics Platform"/>
            <consortium name="The Broad Institute Genome Sequencing Center for Infectious Disease"/>
            <person name="Wu L."/>
            <person name="Ma J."/>
        </authorList>
    </citation>
    <scope>NUCLEOTIDE SEQUENCE [LARGE SCALE GENOMIC DNA]</scope>
    <source>
        <strain evidence="2">CGMCC 4.7246</strain>
    </source>
</reference>
<accession>A0ABW1PFJ9</accession>
<dbReference type="EMBL" id="JBHSQO010000052">
    <property type="protein sequence ID" value="MFC6093931.1"/>
    <property type="molecule type" value="Genomic_DNA"/>
</dbReference>
<evidence type="ECO:0000313" key="2">
    <source>
        <dbReference type="Proteomes" id="UP001596220"/>
    </source>
</evidence>
<dbReference type="Proteomes" id="UP001596220">
    <property type="component" value="Unassembled WGS sequence"/>
</dbReference>
<organism evidence="1 2">
    <name type="scientific">Saccharothrix lopnurensis</name>
    <dbReference type="NCBI Taxonomy" id="1670621"/>
    <lineage>
        <taxon>Bacteria</taxon>
        <taxon>Bacillati</taxon>
        <taxon>Actinomycetota</taxon>
        <taxon>Actinomycetes</taxon>
        <taxon>Pseudonocardiales</taxon>
        <taxon>Pseudonocardiaceae</taxon>
        <taxon>Saccharothrix</taxon>
    </lineage>
</organism>
<keyword evidence="2" id="KW-1185">Reference proteome</keyword>
<protein>
    <submittedName>
        <fullName evidence="1">Uncharacterized protein</fullName>
    </submittedName>
</protein>